<evidence type="ECO:0000313" key="2">
    <source>
        <dbReference type="EMBL" id="ABI67108.1"/>
    </source>
</evidence>
<dbReference type="EMBL" id="CP000449">
    <property type="protein sequence ID" value="ABI67108.1"/>
    <property type="molecule type" value="Genomic_DNA"/>
</dbReference>
<accession>Q0AKT5</accession>
<dbReference type="STRING" id="394221.Mmar10_2827"/>
<dbReference type="Gene3D" id="3.40.630.30">
    <property type="match status" value="1"/>
</dbReference>
<dbReference type="AlphaFoldDB" id="Q0AKT5"/>
<dbReference type="Pfam" id="PF13302">
    <property type="entry name" value="Acetyltransf_3"/>
    <property type="match status" value="1"/>
</dbReference>
<reference evidence="2 3" key="1">
    <citation type="submission" date="2006-08" db="EMBL/GenBank/DDBJ databases">
        <title>Complete sequence of Maricaulis maris MCS10.</title>
        <authorList>
            <consortium name="US DOE Joint Genome Institute"/>
            <person name="Copeland A."/>
            <person name="Lucas S."/>
            <person name="Lapidus A."/>
            <person name="Barry K."/>
            <person name="Detter J.C."/>
            <person name="Glavina del Rio T."/>
            <person name="Hammon N."/>
            <person name="Israni S."/>
            <person name="Dalin E."/>
            <person name="Tice H."/>
            <person name="Pitluck S."/>
            <person name="Saunders E."/>
            <person name="Brettin T."/>
            <person name="Bruce D."/>
            <person name="Han C."/>
            <person name="Tapia R."/>
            <person name="Gilna P."/>
            <person name="Schmutz J."/>
            <person name="Larimer F."/>
            <person name="Land M."/>
            <person name="Hauser L."/>
            <person name="Kyrpides N."/>
            <person name="Mikhailova N."/>
            <person name="Viollier P."/>
            <person name="Stephens C."/>
            <person name="Richardson P."/>
        </authorList>
    </citation>
    <scope>NUCLEOTIDE SEQUENCE [LARGE SCALE GENOMIC DNA]</scope>
    <source>
        <strain evidence="2 3">MCS10</strain>
    </source>
</reference>
<protein>
    <recommendedName>
        <fullName evidence="1">N-acetyltransferase domain-containing protein</fullName>
    </recommendedName>
</protein>
<dbReference type="RefSeq" id="WP_011644752.1">
    <property type="nucleotide sequence ID" value="NC_008347.1"/>
</dbReference>
<sequence length="180" mass="20209">MTQCTLETDRLILRQPDLSDFEPLCELMADEETTRFIGDVQEPALVWRGLCGIVGHWALRGYGFFSVIEKDSGRWLGRVGPWFPHGWLQPEIGWSLNRSTWRKGFATEAAAACMDHAVDTLGWPDVVHLIHADNTPSQGVARKIGSGDLGEDIEVPGFGMVVDIWGQSADEWRVNRKAFR</sequence>
<dbReference type="PANTHER" id="PTHR43792">
    <property type="entry name" value="GNAT FAMILY, PUTATIVE (AFU_ORTHOLOGUE AFUA_3G00765)-RELATED-RELATED"/>
    <property type="match status" value="1"/>
</dbReference>
<dbReference type="PANTHER" id="PTHR43792:SF16">
    <property type="entry name" value="N-ACETYLTRANSFERASE DOMAIN-CONTAINING PROTEIN"/>
    <property type="match status" value="1"/>
</dbReference>
<evidence type="ECO:0000259" key="1">
    <source>
        <dbReference type="Pfam" id="PF13302"/>
    </source>
</evidence>
<dbReference type="HOGENOM" id="CLU_013985_3_1_5"/>
<evidence type="ECO:0000313" key="3">
    <source>
        <dbReference type="Proteomes" id="UP000001964"/>
    </source>
</evidence>
<dbReference type="InterPro" id="IPR000182">
    <property type="entry name" value="GNAT_dom"/>
</dbReference>
<dbReference type="KEGG" id="mmr:Mmar10_2827"/>
<dbReference type="Proteomes" id="UP000001964">
    <property type="component" value="Chromosome"/>
</dbReference>
<dbReference type="InterPro" id="IPR051531">
    <property type="entry name" value="N-acetyltransferase"/>
</dbReference>
<organism evidence="2 3">
    <name type="scientific">Maricaulis maris (strain MCS10)</name>
    <name type="common">Caulobacter maris</name>
    <dbReference type="NCBI Taxonomy" id="394221"/>
    <lineage>
        <taxon>Bacteria</taxon>
        <taxon>Pseudomonadati</taxon>
        <taxon>Pseudomonadota</taxon>
        <taxon>Alphaproteobacteria</taxon>
        <taxon>Maricaulales</taxon>
        <taxon>Maricaulaceae</taxon>
        <taxon>Maricaulis</taxon>
    </lineage>
</organism>
<gene>
    <name evidence="2" type="ordered locus">Mmar10_2827</name>
</gene>
<feature type="domain" description="N-acetyltransferase" evidence="1">
    <location>
        <begin position="10"/>
        <end position="145"/>
    </location>
</feature>
<proteinExistence type="predicted"/>
<dbReference type="OrthoDB" id="6293260at2"/>
<dbReference type="GO" id="GO:0016747">
    <property type="term" value="F:acyltransferase activity, transferring groups other than amino-acyl groups"/>
    <property type="evidence" value="ECO:0007669"/>
    <property type="project" value="InterPro"/>
</dbReference>
<dbReference type="eggNOG" id="COG1670">
    <property type="taxonomic scope" value="Bacteria"/>
</dbReference>
<dbReference type="InterPro" id="IPR016181">
    <property type="entry name" value="Acyl_CoA_acyltransferase"/>
</dbReference>
<dbReference type="SUPFAM" id="SSF55729">
    <property type="entry name" value="Acyl-CoA N-acyltransferases (Nat)"/>
    <property type="match status" value="1"/>
</dbReference>
<name>Q0AKT5_MARMM</name>
<keyword evidence="3" id="KW-1185">Reference proteome</keyword>